<dbReference type="InterPro" id="IPR037191">
    <property type="entry name" value="VPS9_dom_sf"/>
</dbReference>
<evidence type="ECO:0000313" key="2">
    <source>
        <dbReference type="Proteomes" id="UP000095192"/>
    </source>
</evidence>
<dbReference type="EMBL" id="JROU02001861">
    <property type="protein sequence ID" value="OEH74952.1"/>
    <property type="molecule type" value="Genomic_DNA"/>
</dbReference>
<evidence type="ECO:0000313" key="1">
    <source>
        <dbReference type="EMBL" id="OEH74952.1"/>
    </source>
</evidence>
<dbReference type="VEuPathDB" id="ToxoDB:LOC34618714"/>
<reference evidence="1 2" key="1">
    <citation type="journal article" date="2016" name="BMC Genomics">
        <title>Comparative genomics reveals Cyclospora cayetanensis possesses coccidia-like metabolism and invasion components but unique surface antigens.</title>
        <authorList>
            <person name="Liu S."/>
            <person name="Wang L."/>
            <person name="Zheng H."/>
            <person name="Xu Z."/>
            <person name="Roellig D.M."/>
            <person name="Li N."/>
            <person name="Frace M.A."/>
            <person name="Tang K."/>
            <person name="Arrowood M.J."/>
            <person name="Moss D.M."/>
            <person name="Zhang L."/>
            <person name="Feng Y."/>
            <person name="Xiao L."/>
        </authorList>
    </citation>
    <scope>NUCLEOTIDE SEQUENCE [LARGE SCALE GENOMIC DNA]</scope>
    <source>
        <strain evidence="1 2">CHN_HEN01</strain>
    </source>
</reference>
<name>A0A1D3CUS2_9EIME</name>
<comment type="caution">
    <text evidence="1">The sequence shown here is derived from an EMBL/GenBank/DDBJ whole genome shotgun (WGS) entry which is preliminary data.</text>
</comment>
<dbReference type="Proteomes" id="UP000095192">
    <property type="component" value="Unassembled WGS sequence"/>
</dbReference>
<proteinExistence type="predicted"/>
<dbReference type="SUPFAM" id="SSF109993">
    <property type="entry name" value="VPS9 domain"/>
    <property type="match status" value="1"/>
</dbReference>
<dbReference type="AlphaFoldDB" id="A0A1D3CUS2"/>
<dbReference type="InParanoid" id="A0A1D3CUS2"/>
<dbReference type="VEuPathDB" id="ToxoDB:cyc_01758"/>
<keyword evidence="2" id="KW-1185">Reference proteome</keyword>
<protein>
    <submittedName>
        <fullName evidence="1">Uncharacterized protein</fullName>
    </submittedName>
</protein>
<gene>
    <name evidence="1" type="ORF">cyc_01758</name>
</gene>
<organism evidence="1 2">
    <name type="scientific">Cyclospora cayetanensis</name>
    <dbReference type="NCBI Taxonomy" id="88456"/>
    <lineage>
        <taxon>Eukaryota</taxon>
        <taxon>Sar</taxon>
        <taxon>Alveolata</taxon>
        <taxon>Apicomplexa</taxon>
        <taxon>Conoidasida</taxon>
        <taxon>Coccidia</taxon>
        <taxon>Eucoccidiorida</taxon>
        <taxon>Eimeriorina</taxon>
        <taxon>Eimeriidae</taxon>
        <taxon>Cyclospora</taxon>
    </lineage>
</organism>
<accession>A0A1D3CUS2</accession>
<sequence>MKLSRQLCLLNSLLLLRLRRHQLHHQRLRLLCLVACLFQAFLETHILQGTPYGDCFINLRGQEVERRGDELFTSLGFKATVCASILKEERMFGSGGPFSCLLISVPLLPSPAGRLAEGGVNTGLPSNMPRKIDALEGSSPGLSSFADGTLSFLTATETQHRVDRMVVRLRNSGSGGDVSAQVPGQDGAVAQRMRRLVTACCRLLPPNVMEPKEAERLMERQTVGERFPLYERHAETGDVLLTVRLPTTYCSFVWLEVHDRLWPFFLETAEKQQEAIERGLEIFRNDSSAFLEGLGLRRELRGAHPVEAGKELAKMPSMLLPHEKLQQLCLSVEAIHRACSVAVAAAACHDPPSCRRKEPVESREARYEKEAFYLTALHSALTYLSRIQKRETAKNFRTG</sequence>